<keyword evidence="3" id="KW-1185">Reference proteome</keyword>
<organism evidence="2 3">
    <name type="scientific">Rhizoctonia solani</name>
    <dbReference type="NCBI Taxonomy" id="456999"/>
    <lineage>
        <taxon>Eukaryota</taxon>
        <taxon>Fungi</taxon>
        <taxon>Dikarya</taxon>
        <taxon>Basidiomycota</taxon>
        <taxon>Agaricomycotina</taxon>
        <taxon>Agaricomycetes</taxon>
        <taxon>Cantharellales</taxon>
        <taxon>Ceratobasidiaceae</taxon>
        <taxon>Rhizoctonia</taxon>
    </lineage>
</organism>
<proteinExistence type="predicted"/>
<evidence type="ECO:0000313" key="3">
    <source>
        <dbReference type="Proteomes" id="UP000044841"/>
    </source>
</evidence>
<reference evidence="2 3" key="1">
    <citation type="submission" date="2015-07" db="EMBL/GenBank/DDBJ databases">
        <authorList>
            <person name="Noorani M."/>
        </authorList>
    </citation>
    <scope>NUCLEOTIDE SEQUENCE [LARGE SCALE GENOMIC DNA]</scope>
    <source>
        <strain evidence="2">BBA 69670</strain>
    </source>
</reference>
<sequence>MEEEGYFAYRYKRKYYRRSLEYDASPYDSGCGRRLANMVPRDPSALKDWVANRITMLENAKICETKGFFDDVVHPNDGLGADDFGFNIFYEPDLWWRRSSERSISWTYTIDLDNLVFTINGIVHLRLDNMPPDLEDYTYQVDGDAPVPQEYLRPKVDLWPSPGFDIEERQQKYKALQPMIVPATEWGAPTWDELTVSQRFSIEITHHLLRETSPIFAYAYVPFIRGGIGRFCWNVLCASVPALPMSRVIARKGEAQFRTLSCGSTNSPWSLGAYLKMHSLEFANPFKVSGGDYCWIRGCLIAFCTHLDDPIYVAHEVEQMVHKMRSDGHSEAVGIILSSQQELVVVAVDGATVRHSPVLDIRTTPCGERPGRATEGRLLLTYLLSPPVTVPPLPWRTRPRQPLTVSRTLPPEILRTIIGYLDIRTYLTMCQVSRSIRSVCVANPRIGDYTVLRRVQGFMSMFAVRSRNGELKNIKLQWDDGQWKQWRAQEVSPEEFDKLKQEENTEKVFDVIIYSFHCTW</sequence>
<accession>A0A0K6FLQ1</accession>
<protein>
    <recommendedName>
        <fullName evidence="1">F-box domain-containing protein</fullName>
    </recommendedName>
</protein>
<dbReference type="Gene3D" id="1.20.1280.50">
    <property type="match status" value="1"/>
</dbReference>
<dbReference type="AlphaFoldDB" id="A0A0K6FLQ1"/>
<dbReference type="SUPFAM" id="SSF81383">
    <property type="entry name" value="F-box domain"/>
    <property type="match status" value="1"/>
</dbReference>
<dbReference type="InterPro" id="IPR036047">
    <property type="entry name" value="F-box-like_dom_sf"/>
</dbReference>
<name>A0A0K6FLQ1_9AGAM</name>
<dbReference type="EMBL" id="CYGV01000002">
    <property type="protein sequence ID" value="CUA67057.1"/>
    <property type="molecule type" value="Genomic_DNA"/>
</dbReference>
<evidence type="ECO:0000313" key="2">
    <source>
        <dbReference type="EMBL" id="CUA67057.1"/>
    </source>
</evidence>
<feature type="domain" description="F-box" evidence="1">
    <location>
        <begin position="403"/>
        <end position="439"/>
    </location>
</feature>
<dbReference type="Proteomes" id="UP000044841">
    <property type="component" value="Unassembled WGS sequence"/>
</dbReference>
<evidence type="ECO:0000259" key="1">
    <source>
        <dbReference type="PROSITE" id="PS50181"/>
    </source>
</evidence>
<dbReference type="PROSITE" id="PS50181">
    <property type="entry name" value="FBOX"/>
    <property type="match status" value="1"/>
</dbReference>
<gene>
    <name evidence="2" type="ORF">RSOLAG22IIIB_02975</name>
</gene>
<dbReference type="InterPro" id="IPR001810">
    <property type="entry name" value="F-box_dom"/>
</dbReference>
<dbReference type="Pfam" id="PF12937">
    <property type="entry name" value="F-box-like"/>
    <property type="match status" value="1"/>
</dbReference>
<dbReference type="CDD" id="cd09917">
    <property type="entry name" value="F-box_SF"/>
    <property type="match status" value="1"/>
</dbReference>